<dbReference type="EMBL" id="JBFRHK010000002">
    <property type="protein sequence ID" value="MEX3744161.1"/>
    <property type="molecule type" value="Genomic_DNA"/>
</dbReference>
<gene>
    <name evidence="2" type="ORF">AB1300_03345</name>
</gene>
<dbReference type="Proteomes" id="UP001558534">
    <property type="component" value="Unassembled WGS sequence"/>
</dbReference>
<reference evidence="2 3" key="1">
    <citation type="submission" date="2024-07" db="EMBL/GenBank/DDBJ databases">
        <title>Characterization of a bacterium isolated from hydrolysated instant sea cucumber by whole-genome sequencing and metabolomics.</title>
        <authorList>
            <person name="Luo X."/>
            <person name="Zhang Z."/>
            <person name="Zheng Z."/>
            <person name="Zhang W."/>
            <person name="Ming T."/>
            <person name="Jiao L."/>
            <person name="Su X."/>
            <person name="Kong F."/>
            <person name="Xu J."/>
        </authorList>
    </citation>
    <scope>NUCLEOTIDE SEQUENCE [LARGE SCALE GENOMIC DNA]</scope>
    <source>
        <strain evidence="2 3">XL-2024</strain>
    </source>
</reference>
<sequence length="127" mass="14500">MKLSTILNFCILVFFTLLFVNDFFPYTTLAEVLSKQIILLILIALVIIQIASDKGKYKKLSKKAYVGLTVYTVGLWIVLTLLGGESQLGLSYNSPFFYLIVLLLALDLLRVYRQSKREQSEEKAKQE</sequence>
<keyword evidence="1" id="KW-0472">Membrane</keyword>
<keyword evidence="3" id="KW-1185">Reference proteome</keyword>
<feature type="transmembrane region" description="Helical" evidence="1">
    <location>
        <begin position="7"/>
        <end position="26"/>
    </location>
</feature>
<accession>A0ABV3VTC0</accession>
<evidence type="ECO:0000313" key="3">
    <source>
        <dbReference type="Proteomes" id="UP001558534"/>
    </source>
</evidence>
<comment type="caution">
    <text evidence="2">The sequence shown here is derived from an EMBL/GenBank/DDBJ whole genome shotgun (WGS) entry which is preliminary data.</text>
</comment>
<evidence type="ECO:0000256" key="1">
    <source>
        <dbReference type="SAM" id="Phobius"/>
    </source>
</evidence>
<keyword evidence="1" id="KW-0812">Transmembrane</keyword>
<evidence type="ECO:0000313" key="2">
    <source>
        <dbReference type="EMBL" id="MEX3744161.1"/>
    </source>
</evidence>
<name>A0ABV3VTC0_9BACI</name>
<proteinExistence type="predicted"/>
<dbReference type="RefSeq" id="WP_068982886.1">
    <property type="nucleotide sequence ID" value="NZ_JBFRHK010000002.1"/>
</dbReference>
<feature type="transmembrane region" description="Helical" evidence="1">
    <location>
        <begin position="64"/>
        <end position="83"/>
    </location>
</feature>
<protein>
    <submittedName>
        <fullName evidence="2">Uncharacterized protein</fullName>
    </submittedName>
</protein>
<feature type="transmembrane region" description="Helical" evidence="1">
    <location>
        <begin position="32"/>
        <end position="52"/>
    </location>
</feature>
<keyword evidence="1" id="KW-1133">Transmembrane helix</keyword>
<feature type="transmembrane region" description="Helical" evidence="1">
    <location>
        <begin position="95"/>
        <end position="112"/>
    </location>
</feature>
<organism evidence="2 3">
    <name type="scientific">Lysinibacillus xylanilyticus</name>
    <dbReference type="NCBI Taxonomy" id="582475"/>
    <lineage>
        <taxon>Bacteria</taxon>
        <taxon>Bacillati</taxon>
        <taxon>Bacillota</taxon>
        <taxon>Bacilli</taxon>
        <taxon>Bacillales</taxon>
        <taxon>Bacillaceae</taxon>
        <taxon>Lysinibacillus</taxon>
    </lineage>
</organism>